<dbReference type="Proteomes" id="UP001305521">
    <property type="component" value="Chromosome"/>
</dbReference>
<dbReference type="CDD" id="cd07984">
    <property type="entry name" value="LPLAT_LABLAT-like"/>
    <property type="match status" value="1"/>
</dbReference>
<reference evidence="7 8" key="1">
    <citation type="submission" date="2023-11" db="EMBL/GenBank/DDBJ databases">
        <title>Arctic aerobic anoxygenic photoheterotroph Sediminicoccus rosea KRV36 adapts its photosynthesis to long days of polar summer.</title>
        <authorList>
            <person name="Tomasch J."/>
            <person name="Kopejtka K."/>
            <person name="Bily T."/>
            <person name="Gardiner A.T."/>
            <person name="Gardian Z."/>
            <person name="Shivaramu S."/>
            <person name="Koblizek M."/>
            <person name="Engelhardt F."/>
            <person name="Kaftan D."/>
        </authorList>
    </citation>
    <scope>NUCLEOTIDE SEQUENCE [LARGE SCALE GENOMIC DNA]</scope>
    <source>
        <strain evidence="7 8">R-30</strain>
    </source>
</reference>
<keyword evidence="2" id="KW-1003">Cell membrane</keyword>
<sequence length="291" mass="33062">MQRIGEWLVAWLARRVFGLLRLLGPDRASNLGAWISPRVGRFLPHHRHAMENLRLAFPEKSEAERQAIALESWANLGRTVCEYPHLDVLYDGDGKRVESEQATKDRFAAIREGGRPVLIFGAHLANWELPAVIAHAFGQRAALLYRTPNNPYIAADIVKMREPIMGELIPTGISAPIRMTQAVDEGINLGMLVDQRFGRGPRVPFFGHPVAANPFIARLARRFEAPVHGMRAIRLPNNRFRLDLTAPLDLPRDASGKIDVEAATAMINRVIEEWVREHPGQWLWMHRRWRP</sequence>
<keyword evidence="6 7" id="KW-0012">Acyltransferase</keyword>
<comment type="subcellular location">
    <subcellularLocation>
        <location evidence="1">Cell inner membrane</location>
    </subcellularLocation>
</comment>
<keyword evidence="8" id="KW-1185">Reference proteome</keyword>
<evidence type="ECO:0000313" key="8">
    <source>
        <dbReference type="Proteomes" id="UP001305521"/>
    </source>
</evidence>
<dbReference type="EMBL" id="CP137852">
    <property type="protein sequence ID" value="WPB85611.1"/>
    <property type="molecule type" value="Genomic_DNA"/>
</dbReference>
<evidence type="ECO:0000256" key="4">
    <source>
        <dbReference type="ARBA" id="ARBA00022679"/>
    </source>
</evidence>
<dbReference type="PANTHER" id="PTHR30606">
    <property type="entry name" value="LIPID A BIOSYNTHESIS LAUROYL ACYLTRANSFERASE"/>
    <property type="match status" value="1"/>
</dbReference>
<dbReference type="Pfam" id="PF03279">
    <property type="entry name" value="Lip_A_acyltrans"/>
    <property type="match status" value="1"/>
</dbReference>
<evidence type="ECO:0000256" key="6">
    <source>
        <dbReference type="ARBA" id="ARBA00023315"/>
    </source>
</evidence>
<keyword evidence="3" id="KW-0997">Cell inner membrane</keyword>
<dbReference type="NCBIfam" id="NF005120">
    <property type="entry name" value="PRK06553.1"/>
    <property type="match status" value="1"/>
</dbReference>
<proteinExistence type="predicted"/>
<organism evidence="7 8">
    <name type="scientific">Sediminicoccus rosea</name>
    <dbReference type="NCBI Taxonomy" id="1225128"/>
    <lineage>
        <taxon>Bacteria</taxon>
        <taxon>Pseudomonadati</taxon>
        <taxon>Pseudomonadota</taxon>
        <taxon>Alphaproteobacteria</taxon>
        <taxon>Acetobacterales</taxon>
        <taxon>Roseomonadaceae</taxon>
        <taxon>Sediminicoccus</taxon>
    </lineage>
</organism>
<dbReference type="InterPro" id="IPR004960">
    <property type="entry name" value="LipA_acyltrans"/>
</dbReference>
<evidence type="ECO:0000256" key="3">
    <source>
        <dbReference type="ARBA" id="ARBA00022519"/>
    </source>
</evidence>
<dbReference type="PANTHER" id="PTHR30606:SF9">
    <property type="entry name" value="LIPID A BIOSYNTHESIS LAUROYLTRANSFERASE"/>
    <property type="match status" value="1"/>
</dbReference>
<evidence type="ECO:0000256" key="2">
    <source>
        <dbReference type="ARBA" id="ARBA00022475"/>
    </source>
</evidence>
<evidence type="ECO:0000313" key="7">
    <source>
        <dbReference type="EMBL" id="WPB85611.1"/>
    </source>
</evidence>
<evidence type="ECO:0000256" key="1">
    <source>
        <dbReference type="ARBA" id="ARBA00004533"/>
    </source>
</evidence>
<protein>
    <submittedName>
        <fullName evidence="7">Lipid A biosynthesis lauroyl acyltransferase</fullName>
    </submittedName>
</protein>
<name>A0ABZ0PK26_9PROT</name>
<accession>A0ABZ0PK26</accession>
<gene>
    <name evidence="7" type="ORF">R9Z33_01765</name>
</gene>
<dbReference type="GO" id="GO:0016746">
    <property type="term" value="F:acyltransferase activity"/>
    <property type="evidence" value="ECO:0007669"/>
    <property type="project" value="UniProtKB-KW"/>
</dbReference>
<keyword evidence="4" id="KW-0808">Transferase</keyword>
<keyword evidence="5" id="KW-0472">Membrane</keyword>
<evidence type="ECO:0000256" key="5">
    <source>
        <dbReference type="ARBA" id="ARBA00023136"/>
    </source>
</evidence>